<comment type="caution">
    <text evidence="2">The sequence shown here is derived from an EMBL/GenBank/DDBJ whole genome shotgun (WGS) entry which is preliminary data.</text>
</comment>
<gene>
    <name evidence="2" type="ORF">Phou_082080</name>
</gene>
<reference evidence="2 3" key="2">
    <citation type="submission" date="2020-03" db="EMBL/GenBank/DDBJ databases">
        <authorList>
            <person name="Ichikawa N."/>
            <person name="Kimura A."/>
            <person name="Kitahashi Y."/>
            <person name="Uohara A."/>
        </authorList>
    </citation>
    <scope>NUCLEOTIDE SEQUENCE [LARGE SCALE GENOMIC DNA]</scope>
    <source>
        <strain evidence="2 3">NBRC 108639</strain>
    </source>
</reference>
<name>A0A6V8KN78_9ACTN</name>
<accession>A0A6V8KN78</accession>
<proteinExistence type="predicted"/>
<dbReference type="AlphaFoldDB" id="A0A6V8KN78"/>
<evidence type="ECO:0000313" key="2">
    <source>
        <dbReference type="EMBL" id="GFJ84028.1"/>
    </source>
</evidence>
<keyword evidence="1" id="KW-0472">Membrane</keyword>
<feature type="transmembrane region" description="Helical" evidence="1">
    <location>
        <begin position="89"/>
        <end position="111"/>
    </location>
</feature>
<reference evidence="2 3" key="1">
    <citation type="submission" date="2020-03" db="EMBL/GenBank/DDBJ databases">
        <title>Whole genome shotgun sequence of Phytohabitans houttuyneae NBRC 108639.</title>
        <authorList>
            <person name="Komaki H."/>
            <person name="Tamura T."/>
        </authorList>
    </citation>
    <scope>NUCLEOTIDE SEQUENCE [LARGE SCALE GENOMIC DNA]</scope>
    <source>
        <strain evidence="2 3">NBRC 108639</strain>
    </source>
</reference>
<evidence type="ECO:0008006" key="4">
    <source>
        <dbReference type="Google" id="ProtNLM"/>
    </source>
</evidence>
<dbReference type="EMBL" id="BLPF01000003">
    <property type="protein sequence ID" value="GFJ84028.1"/>
    <property type="molecule type" value="Genomic_DNA"/>
</dbReference>
<feature type="transmembrane region" description="Helical" evidence="1">
    <location>
        <begin position="54"/>
        <end position="77"/>
    </location>
</feature>
<feature type="transmembrane region" description="Helical" evidence="1">
    <location>
        <begin position="12"/>
        <end position="34"/>
    </location>
</feature>
<evidence type="ECO:0000313" key="3">
    <source>
        <dbReference type="Proteomes" id="UP000482800"/>
    </source>
</evidence>
<keyword evidence="1" id="KW-0812">Transmembrane</keyword>
<feature type="transmembrane region" description="Helical" evidence="1">
    <location>
        <begin position="123"/>
        <end position="151"/>
    </location>
</feature>
<organism evidence="2 3">
    <name type="scientific">Phytohabitans houttuyneae</name>
    <dbReference type="NCBI Taxonomy" id="1076126"/>
    <lineage>
        <taxon>Bacteria</taxon>
        <taxon>Bacillati</taxon>
        <taxon>Actinomycetota</taxon>
        <taxon>Actinomycetes</taxon>
        <taxon>Micromonosporales</taxon>
        <taxon>Micromonosporaceae</taxon>
    </lineage>
</organism>
<keyword evidence="3" id="KW-1185">Reference proteome</keyword>
<protein>
    <recommendedName>
        <fullName evidence="4">DUF4386 family protein</fullName>
    </recommendedName>
</protein>
<sequence>MNTSTVESTNRAALAFIVGAAGTALSGVIVQLAVQPASDVPDDRWSYPWSADAFVAVTAVYALWHVLIAIGLVGFGRSGAAGASFSGRWGVRLAVVGTLILTAAELASIPIRDAALDDTAAGAVGTMFGLGTLVSAAGLLLAGAGTLAAGVWRGWRRYTPIVAGAWTTALLGLALTKALAGGVGVYGLLLLAMAVALHTRPRAAADPAAPRAATARG</sequence>
<dbReference type="RefSeq" id="WP_173067228.1">
    <property type="nucleotide sequence ID" value="NZ_BAABGO010000038.1"/>
</dbReference>
<keyword evidence="1" id="KW-1133">Transmembrane helix</keyword>
<evidence type="ECO:0000256" key="1">
    <source>
        <dbReference type="SAM" id="Phobius"/>
    </source>
</evidence>
<dbReference type="Proteomes" id="UP000482800">
    <property type="component" value="Unassembled WGS sequence"/>
</dbReference>